<protein>
    <submittedName>
        <fullName evidence="1">Uncharacterized protein</fullName>
    </submittedName>
</protein>
<keyword evidence="2" id="KW-1185">Reference proteome</keyword>
<reference evidence="1 2" key="1">
    <citation type="journal article" date="2019" name="Sci. Rep.">
        <title>Orb-weaving spider Araneus ventricosus genome elucidates the spidroin gene catalogue.</title>
        <authorList>
            <person name="Kono N."/>
            <person name="Nakamura H."/>
            <person name="Ohtoshi R."/>
            <person name="Moran D.A.P."/>
            <person name="Shinohara A."/>
            <person name="Yoshida Y."/>
            <person name="Fujiwara M."/>
            <person name="Mori M."/>
            <person name="Tomita M."/>
            <person name="Arakawa K."/>
        </authorList>
    </citation>
    <scope>NUCLEOTIDE SEQUENCE [LARGE SCALE GENOMIC DNA]</scope>
</reference>
<name>A0A4Y2GRG4_ARAVE</name>
<dbReference type="EMBL" id="BGPR01001503">
    <property type="protein sequence ID" value="GBM55501.1"/>
    <property type="molecule type" value="Genomic_DNA"/>
</dbReference>
<comment type="caution">
    <text evidence="1">The sequence shown here is derived from an EMBL/GenBank/DDBJ whole genome shotgun (WGS) entry which is preliminary data.</text>
</comment>
<dbReference type="AlphaFoldDB" id="A0A4Y2GRG4"/>
<sequence>MAEPISHQFHLLLRSPDGSTTTPKATQLSQFKVYDTFHSAKSVMHFIAQKSACACAQTIGAAICAYARSTRKCNYRFHDIQIISNKLGVAPVVHRAAASYSDVYKSVSNSGQGNSICLVVKIRDSGSKVLNYALLHCPLAAGIVEHVFLE</sequence>
<evidence type="ECO:0000313" key="2">
    <source>
        <dbReference type="Proteomes" id="UP000499080"/>
    </source>
</evidence>
<proteinExistence type="predicted"/>
<dbReference type="Proteomes" id="UP000499080">
    <property type="component" value="Unassembled WGS sequence"/>
</dbReference>
<accession>A0A4Y2GRG4</accession>
<organism evidence="1 2">
    <name type="scientific">Araneus ventricosus</name>
    <name type="common">Orbweaver spider</name>
    <name type="synonym">Epeira ventricosa</name>
    <dbReference type="NCBI Taxonomy" id="182803"/>
    <lineage>
        <taxon>Eukaryota</taxon>
        <taxon>Metazoa</taxon>
        <taxon>Ecdysozoa</taxon>
        <taxon>Arthropoda</taxon>
        <taxon>Chelicerata</taxon>
        <taxon>Arachnida</taxon>
        <taxon>Araneae</taxon>
        <taxon>Araneomorphae</taxon>
        <taxon>Entelegynae</taxon>
        <taxon>Araneoidea</taxon>
        <taxon>Araneidae</taxon>
        <taxon>Araneus</taxon>
    </lineage>
</organism>
<gene>
    <name evidence="1" type="ORF">AVEN_264871_1</name>
</gene>
<evidence type="ECO:0000313" key="1">
    <source>
        <dbReference type="EMBL" id="GBM55501.1"/>
    </source>
</evidence>